<name>A0A0G0BGP0_9BACT</name>
<protein>
    <submittedName>
        <fullName evidence="1">Uncharacterized protein</fullName>
    </submittedName>
</protein>
<evidence type="ECO:0000313" key="1">
    <source>
        <dbReference type="EMBL" id="KKP30212.1"/>
    </source>
</evidence>
<proteinExistence type="predicted"/>
<dbReference type="EMBL" id="LBOG01000003">
    <property type="protein sequence ID" value="KKP30212.1"/>
    <property type="molecule type" value="Genomic_DNA"/>
</dbReference>
<gene>
    <name evidence="1" type="ORF">UR19_C0003G0048</name>
</gene>
<sequence length="203" mass="24420">MDNHYLPNFDKEKSKAYTPIGVRNLFQNAVDSENGNIEAVFKNKHKNKNLIELYHASFLALSIKKWLGKEYTLYPDDSPDVYFLDNKNNEAFPVEIMELYFHENNSSKIDYKKLAQHIFDKKGLINFPQCHLLIASRIVEKNFNISELYREIKKFSWYFERIWFSVYTENIQQWTFFEIYPAENFNEQSSINFNLTKDRDIFY</sequence>
<organism evidence="1 2">
    <name type="scientific">Candidatus Nomurabacteria bacterium GW2011_GWF1_31_48</name>
    <dbReference type="NCBI Taxonomy" id="1618767"/>
    <lineage>
        <taxon>Bacteria</taxon>
        <taxon>Candidatus Nomuraibacteriota</taxon>
    </lineage>
</organism>
<evidence type="ECO:0000313" key="2">
    <source>
        <dbReference type="Proteomes" id="UP000034934"/>
    </source>
</evidence>
<accession>A0A0G0BGP0</accession>
<comment type="caution">
    <text evidence="1">The sequence shown here is derived from an EMBL/GenBank/DDBJ whole genome shotgun (WGS) entry which is preliminary data.</text>
</comment>
<reference evidence="1 2" key="1">
    <citation type="journal article" date="2015" name="Nature">
        <title>rRNA introns, odd ribosomes, and small enigmatic genomes across a large radiation of phyla.</title>
        <authorList>
            <person name="Brown C.T."/>
            <person name="Hug L.A."/>
            <person name="Thomas B.C."/>
            <person name="Sharon I."/>
            <person name="Castelle C.J."/>
            <person name="Singh A."/>
            <person name="Wilkins M.J."/>
            <person name="Williams K.H."/>
            <person name="Banfield J.F."/>
        </authorList>
    </citation>
    <scope>NUCLEOTIDE SEQUENCE [LARGE SCALE GENOMIC DNA]</scope>
</reference>
<dbReference type="Proteomes" id="UP000034934">
    <property type="component" value="Unassembled WGS sequence"/>
</dbReference>
<dbReference type="AlphaFoldDB" id="A0A0G0BGP0"/>